<proteinExistence type="inferred from homology"/>
<feature type="region of interest" description="Disordered" evidence="2">
    <location>
        <begin position="93"/>
        <end position="117"/>
    </location>
</feature>
<evidence type="ECO:0000256" key="2">
    <source>
        <dbReference type="SAM" id="MobiDB-lite"/>
    </source>
</evidence>
<dbReference type="PANTHER" id="PTHR36842:SF1">
    <property type="entry name" value="PROTEIN TOLB"/>
    <property type="match status" value="1"/>
</dbReference>
<dbReference type="Proteomes" id="UP000030003">
    <property type="component" value="Unassembled WGS sequence"/>
</dbReference>
<reference evidence="3 4" key="1">
    <citation type="submission" date="2013-08" db="EMBL/GenBank/DDBJ databases">
        <title>Genomic analysis of Lysobacter defluvii.</title>
        <authorList>
            <person name="Wang Q."/>
            <person name="Wang G."/>
        </authorList>
    </citation>
    <scope>NUCLEOTIDE SEQUENCE [LARGE SCALE GENOMIC DNA]</scope>
    <source>
        <strain evidence="3 4">IMMIB APB-9</strain>
    </source>
</reference>
<dbReference type="InterPro" id="IPR011042">
    <property type="entry name" value="6-blade_b-propeller_TolB-like"/>
</dbReference>
<dbReference type="InterPro" id="IPR011659">
    <property type="entry name" value="WD40"/>
</dbReference>
<accession>A0A0A0M6P7</accession>
<feature type="non-terminal residue" evidence="3">
    <location>
        <position position="1"/>
    </location>
</feature>
<dbReference type="Gene3D" id="2.120.10.30">
    <property type="entry name" value="TolB, C-terminal domain"/>
    <property type="match status" value="3"/>
</dbReference>
<sequence length="635" mass="67880">WFPGLVAAALAAILAALLWALLLPGDTTPQEVAEPEPAPAPTLPAATQAPSYTLITSAPGFELSPTLSPDASMVAYAASLSGRRGTAILVQTTGPSTPRQLTRPGITEADRNPEWSPDGRQIAFIRAGPDERCRIVVMAASGAGARSVGDCERSASQVFAWTPDGHGLLFASARTPEGNTGIRRLDLDSGRWEVLEYTRSPSDIDTLPRVSPDGEWIVFARNAQLGGLWRIPVDGGVAEPLTSGSLEIRGWDWLDAGNVVFAGRAGARGRLYRLELATGVMTDVGIEDAHSPAVSRTARKLAFVQRHPQFGIYAIDRAGGVVPGGGGPADVSTLGETVDRGASAEIPGRPAEQVFASSGRDMLPSIAPDGRQLVFASDRSGSYRLWWGELGSPGSLRLIEGVDPQARRLPEWSPDSRKVMLVGLDPSGQPGVYEVVAASGQVVQLPVPVDEPTQALYLPDPGRVLVGTREADGTRDLVLFERNETADWRELARLPDVAHTRVDATRERILFTRQSGDGLWQAGLDLAPASVGVVEPSLPTRARQRMWDVDREGRIAYIDQGPYCRTRLSYIGDGPLEAPRCLGLGRLPSASGFSIDPSGEVLYLPMAVRDGADIGFLSLPEPLAVQERRATHPHN</sequence>
<comment type="similarity">
    <text evidence="1">Belongs to the TolB family.</text>
</comment>
<evidence type="ECO:0000313" key="3">
    <source>
        <dbReference type="EMBL" id="KGO98678.1"/>
    </source>
</evidence>
<dbReference type="AlphaFoldDB" id="A0A0A0M6P7"/>
<dbReference type="PANTHER" id="PTHR36842">
    <property type="entry name" value="PROTEIN TOLB HOMOLOG"/>
    <property type="match status" value="1"/>
</dbReference>
<dbReference type="SUPFAM" id="SSF82171">
    <property type="entry name" value="DPP6 N-terminal domain-like"/>
    <property type="match status" value="1"/>
</dbReference>
<dbReference type="Pfam" id="PF07676">
    <property type="entry name" value="PD40"/>
    <property type="match status" value="4"/>
</dbReference>
<evidence type="ECO:0008006" key="5">
    <source>
        <dbReference type="Google" id="ProtNLM"/>
    </source>
</evidence>
<gene>
    <name evidence="3" type="ORF">N791_11025</name>
</gene>
<dbReference type="RefSeq" id="WP_036136859.1">
    <property type="nucleotide sequence ID" value="NZ_AVBH01000057.1"/>
</dbReference>
<evidence type="ECO:0000256" key="1">
    <source>
        <dbReference type="ARBA" id="ARBA00009820"/>
    </source>
</evidence>
<dbReference type="EMBL" id="AVBH01000057">
    <property type="protein sequence ID" value="KGO98678.1"/>
    <property type="molecule type" value="Genomic_DNA"/>
</dbReference>
<evidence type="ECO:0000313" key="4">
    <source>
        <dbReference type="Proteomes" id="UP000030003"/>
    </source>
</evidence>
<dbReference type="STRING" id="1385515.GCA_000423325_01799"/>
<comment type="caution">
    <text evidence="3">The sequence shown here is derived from an EMBL/GenBank/DDBJ whole genome shotgun (WGS) entry which is preliminary data.</text>
</comment>
<protein>
    <recommendedName>
        <fullName evidence="5">Biopolymer transporter Tol</fullName>
    </recommendedName>
</protein>
<keyword evidence="4" id="KW-1185">Reference proteome</keyword>
<organism evidence="3 4">
    <name type="scientific">Lysobacter defluvii IMMIB APB-9 = DSM 18482</name>
    <dbReference type="NCBI Taxonomy" id="1385515"/>
    <lineage>
        <taxon>Bacteria</taxon>
        <taxon>Pseudomonadati</taxon>
        <taxon>Pseudomonadota</taxon>
        <taxon>Gammaproteobacteria</taxon>
        <taxon>Lysobacterales</taxon>
        <taxon>Lysobacteraceae</taxon>
        <taxon>Novilysobacter</taxon>
    </lineage>
</organism>
<name>A0A0A0M6P7_9GAMM</name>
<dbReference type="OrthoDB" id="626010at2"/>
<dbReference type="eggNOG" id="COG0823">
    <property type="taxonomic scope" value="Bacteria"/>
</dbReference>